<dbReference type="RefSeq" id="WP_191618710.1">
    <property type="nucleotide sequence ID" value="NZ_JACYFG010000051.1"/>
</dbReference>
<organism evidence="9 10">
    <name type="scientific">Pelagicoccus enzymogenes</name>
    <dbReference type="NCBI Taxonomy" id="2773457"/>
    <lineage>
        <taxon>Bacteria</taxon>
        <taxon>Pseudomonadati</taxon>
        <taxon>Verrucomicrobiota</taxon>
        <taxon>Opitutia</taxon>
        <taxon>Puniceicoccales</taxon>
        <taxon>Pelagicoccaceae</taxon>
        <taxon>Pelagicoccus</taxon>
    </lineage>
</organism>
<evidence type="ECO:0000256" key="7">
    <source>
        <dbReference type="RuleBase" id="RU363032"/>
    </source>
</evidence>
<dbReference type="EMBL" id="JACYFG010000051">
    <property type="protein sequence ID" value="MBD5781625.1"/>
    <property type="molecule type" value="Genomic_DNA"/>
</dbReference>
<dbReference type="InterPro" id="IPR035906">
    <property type="entry name" value="MetI-like_sf"/>
</dbReference>
<feature type="transmembrane region" description="Helical" evidence="7">
    <location>
        <begin position="131"/>
        <end position="153"/>
    </location>
</feature>
<feature type="transmembrane region" description="Helical" evidence="7">
    <location>
        <begin position="174"/>
        <end position="199"/>
    </location>
</feature>
<feature type="transmembrane region" description="Helical" evidence="7">
    <location>
        <begin position="52"/>
        <end position="74"/>
    </location>
</feature>
<feature type="transmembrane region" description="Helical" evidence="7">
    <location>
        <begin position="83"/>
        <end position="107"/>
    </location>
</feature>
<keyword evidence="10" id="KW-1185">Reference proteome</keyword>
<gene>
    <name evidence="9" type="ORF">IEN85_19140</name>
</gene>
<keyword evidence="4 7" id="KW-0812">Transmembrane</keyword>
<dbReference type="CDD" id="cd06261">
    <property type="entry name" value="TM_PBP2"/>
    <property type="match status" value="1"/>
</dbReference>
<dbReference type="AlphaFoldDB" id="A0A927FDD6"/>
<sequence>MITIAPFLMTILLSVKSSDEVIHDFWAPPEEIRWDFFAQALGFIQHSIFNSAITASVSVILLAFLSSLSGYVFARIQFPGKELIYLLILALMMVPGILTLIPMFLWYKQFPFVGGNDWLGQGGHGFLNTPWVLLVHYIAGGQVLGIILCRTYIENLPQSLFDSARIDGASELQIYRSIALPLCLPVIATVSILSFVGIYNDYMWPLITIDAPNLQTFTLRVTQYSSEHAQEHGPEFASYIIGSIPLIIVFAFGMKYYVNGITKGSIKG</sequence>
<name>A0A927FDD6_9BACT</name>
<dbReference type="PROSITE" id="PS50928">
    <property type="entry name" value="ABC_TM1"/>
    <property type="match status" value="1"/>
</dbReference>
<evidence type="ECO:0000259" key="8">
    <source>
        <dbReference type="PROSITE" id="PS50928"/>
    </source>
</evidence>
<evidence type="ECO:0000256" key="3">
    <source>
        <dbReference type="ARBA" id="ARBA00022475"/>
    </source>
</evidence>
<dbReference type="GO" id="GO:0055085">
    <property type="term" value="P:transmembrane transport"/>
    <property type="evidence" value="ECO:0007669"/>
    <property type="project" value="InterPro"/>
</dbReference>
<dbReference type="Proteomes" id="UP000622317">
    <property type="component" value="Unassembled WGS sequence"/>
</dbReference>
<dbReference type="PANTHER" id="PTHR43744:SF12">
    <property type="entry name" value="ABC TRANSPORTER PERMEASE PROTEIN MG189-RELATED"/>
    <property type="match status" value="1"/>
</dbReference>
<dbReference type="Pfam" id="PF00528">
    <property type="entry name" value="BPD_transp_1"/>
    <property type="match status" value="1"/>
</dbReference>
<evidence type="ECO:0000313" key="10">
    <source>
        <dbReference type="Proteomes" id="UP000622317"/>
    </source>
</evidence>
<comment type="similarity">
    <text evidence="7">Belongs to the binding-protein-dependent transport system permease family.</text>
</comment>
<proteinExistence type="inferred from homology"/>
<feature type="transmembrane region" description="Helical" evidence="7">
    <location>
        <begin position="236"/>
        <end position="258"/>
    </location>
</feature>
<evidence type="ECO:0000256" key="5">
    <source>
        <dbReference type="ARBA" id="ARBA00022989"/>
    </source>
</evidence>
<dbReference type="PANTHER" id="PTHR43744">
    <property type="entry name" value="ABC TRANSPORTER PERMEASE PROTEIN MG189-RELATED-RELATED"/>
    <property type="match status" value="1"/>
</dbReference>
<accession>A0A927FDD6</accession>
<keyword evidence="2 7" id="KW-0813">Transport</keyword>
<comment type="subcellular location">
    <subcellularLocation>
        <location evidence="1 7">Cell membrane</location>
        <topology evidence="1 7">Multi-pass membrane protein</topology>
    </subcellularLocation>
</comment>
<protein>
    <submittedName>
        <fullName evidence="9">Carbohydrate ABC transporter permease</fullName>
    </submittedName>
</protein>
<comment type="caution">
    <text evidence="9">The sequence shown here is derived from an EMBL/GenBank/DDBJ whole genome shotgun (WGS) entry which is preliminary data.</text>
</comment>
<evidence type="ECO:0000256" key="2">
    <source>
        <dbReference type="ARBA" id="ARBA00022448"/>
    </source>
</evidence>
<evidence type="ECO:0000256" key="4">
    <source>
        <dbReference type="ARBA" id="ARBA00022692"/>
    </source>
</evidence>
<reference evidence="9" key="1">
    <citation type="submission" date="2020-09" db="EMBL/GenBank/DDBJ databases">
        <title>Pelagicoccus enzymogenes sp. nov. with an EPS production, isolated from marine sediment.</title>
        <authorList>
            <person name="Feng X."/>
        </authorList>
    </citation>
    <scope>NUCLEOTIDE SEQUENCE</scope>
    <source>
        <strain evidence="9">NFK12</strain>
    </source>
</reference>
<dbReference type="InterPro" id="IPR000515">
    <property type="entry name" value="MetI-like"/>
</dbReference>
<keyword evidence="6 7" id="KW-0472">Membrane</keyword>
<dbReference type="GO" id="GO:0005886">
    <property type="term" value="C:plasma membrane"/>
    <property type="evidence" value="ECO:0007669"/>
    <property type="project" value="UniProtKB-SubCell"/>
</dbReference>
<dbReference type="SUPFAM" id="SSF161098">
    <property type="entry name" value="MetI-like"/>
    <property type="match status" value="1"/>
</dbReference>
<keyword evidence="3" id="KW-1003">Cell membrane</keyword>
<feature type="domain" description="ABC transmembrane type-1" evidence="8">
    <location>
        <begin position="48"/>
        <end position="253"/>
    </location>
</feature>
<evidence type="ECO:0000256" key="1">
    <source>
        <dbReference type="ARBA" id="ARBA00004651"/>
    </source>
</evidence>
<dbReference type="Gene3D" id="1.10.3720.10">
    <property type="entry name" value="MetI-like"/>
    <property type="match status" value="1"/>
</dbReference>
<evidence type="ECO:0000313" key="9">
    <source>
        <dbReference type="EMBL" id="MBD5781625.1"/>
    </source>
</evidence>
<keyword evidence="5 7" id="KW-1133">Transmembrane helix</keyword>
<evidence type="ECO:0000256" key="6">
    <source>
        <dbReference type="ARBA" id="ARBA00023136"/>
    </source>
</evidence>